<dbReference type="EMBL" id="CYKH01000420">
    <property type="protein sequence ID" value="CUF84619.1"/>
    <property type="molecule type" value="Genomic_DNA"/>
</dbReference>
<keyword evidence="4" id="KW-0863">Zinc-finger</keyword>
<feature type="compositionally biased region" description="Basic residues" evidence="9">
    <location>
        <begin position="133"/>
        <end position="145"/>
    </location>
</feature>
<dbReference type="PROSITE" id="PS51726">
    <property type="entry name" value="MYST_HAT"/>
    <property type="match status" value="1"/>
</dbReference>
<dbReference type="SUPFAM" id="SSF55729">
    <property type="entry name" value="Acyl-CoA N-acyltransferases (Nat)"/>
    <property type="match status" value="1"/>
</dbReference>
<dbReference type="Pfam" id="PF01853">
    <property type="entry name" value="MOZ_SAS"/>
    <property type="match status" value="1"/>
</dbReference>
<dbReference type="InterPro" id="IPR025995">
    <property type="entry name" value="Tudor-knot"/>
</dbReference>
<dbReference type="GO" id="GO:0003712">
    <property type="term" value="F:transcription coregulator activity"/>
    <property type="evidence" value="ECO:0007669"/>
    <property type="project" value="TreeGrafter"/>
</dbReference>
<reference evidence="12" key="1">
    <citation type="submission" date="2015-09" db="EMBL/GenBank/DDBJ databases">
        <authorList>
            <consortium name="Pathogen Informatics"/>
        </authorList>
    </citation>
    <scope>NUCLEOTIDE SEQUENCE [LARGE SCALE GENOMIC DNA]</scope>
    <source>
        <strain evidence="12">Lake Konstanz</strain>
    </source>
</reference>
<evidence type="ECO:0000256" key="8">
    <source>
        <dbReference type="RuleBase" id="RU361211"/>
    </source>
</evidence>
<organism evidence="11 12">
    <name type="scientific">Bodo saltans</name>
    <name type="common">Flagellated protozoan</name>
    <dbReference type="NCBI Taxonomy" id="75058"/>
    <lineage>
        <taxon>Eukaryota</taxon>
        <taxon>Discoba</taxon>
        <taxon>Euglenozoa</taxon>
        <taxon>Kinetoplastea</taxon>
        <taxon>Metakinetoplastina</taxon>
        <taxon>Eubodonida</taxon>
        <taxon>Bodonidae</taxon>
        <taxon>Bodo</taxon>
    </lineage>
</organism>
<comment type="subcellular location">
    <subcellularLocation>
        <location evidence="8">Nucleus</location>
    </subcellularLocation>
</comment>
<dbReference type="InterPro" id="IPR036388">
    <property type="entry name" value="WH-like_DNA-bd_sf"/>
</dbReference>
<dbReference type="InterPro" id="IPR002717">
    <property type="entry name" value="HAT_MYST-type"/>
</dbReference>
<dbReference type="Gene3D" id="3.40.630.30">
    <property type="match status" value="1"/>
</dbReference>
<feature type="active site" description="Proton donor/acceptor" evidence="7">
    <location>
        <position position="375"/>
    </location>
</feature>
<dbReference type="InterPro" id="IPR016197">
    <property type="entry name" value="Chromo-like_dom_sf"/>
</dbReference>
<sequence length="505" mass="55732">MLSPTGVGAGIGGPFQLKQRVYALQQGTPRRATILEIGNAADGSAQYYVRFLDQDSRMDAWYSASELRPCEVKAPRIPSVAVTPTITTRGMANRLATMQQQEGGGGSNSSAATIIVSDEPPKRQPVSQDIATKRQRKDSRKKKSGFLHSSHNYPAILHLRTMKRGMVTRAGPQAPIYLCTSPVLVSDLGAEATLELRQISSDSSHHNSVNLRPTALTPTGRLTATAPFVLHLCPCCLEPFSCNNSVIRHLQYVCLRHPPGVEVYRDPDHDIILFELDGKAEPDFANNLALLSKLFLEHKALDCDMTPFNFYVLCQVTSFGCEVLGYFSKEKISPDNFNLSCILTLPQYQGRGIGRFLVEISYEITRREGKVGSPEKPLSDLGEVTYLSYWKDTVLDYLAASADKGSGVSIAGIIASTCMTQQDVMMTLQKLNILSGGGGKQARKFSLSLTSEHVRQHEERKARRLANRSNNYIFDPALLCWHPSWYENRTELSPRSAAGVFTVAE</sequence>
<feature type="region of interest" description="Disordered" evidence="9">
    <location>
        <begin position="100"/>
        <end position="147"/>
    </location>
</feature>
<keyword evidence="12" id="KW-1185">Reference proteome</keyword>
<comment type="catalytic activity">
    <reaction evidence="8">
        <text>L-lysyl-[protein] + acetyl-CoA = N(6)-acetyl-L-lysyl-[protein] + CoA + H(+)</text>
        <dbReference type="Rhea" id="RHEA:45948"/>
        <dbReference type="Rhea" id="RHEA-COMP:9752"/>
        <dbReference type="Rhea" id="RHEA-COMP:10731"/>
        <dbReference type="ChEBI" id="CHEBI:15378"/>
        <dbReference type="ChEBI" id="CHEBI:29969"/>
        <dbReference type="ChEBI" id="CHEBI:57287"/>
        <dbReference type="ChEBI" id="CHEBI:57288"/>
        <dbReference type="ChEBI" id="CHEBI:61930"/>
        <dbReference type="EC" id="2.3.1.48"/>
    </reaction>
</comment>
<gene>
    <name evidence="11" type="ORF">BSAL_66330</name>
</gene>
<evidence type="ECO:0000256" key="7">
    <source>
        <dbReference type="PIRSR" id="PIRSR602717-51"/>
    </source>
</evidence>
<protein>
    <recommendedName>
        <fullName evidence="2 8">Histone acetyltransferase</fullName>
        <ecNumber evidence="2 8">2.3.1.48</ecNumber>
    </recommendedName>
</protein>
<comment type="similarity">
    <text evidence="1 8">Belongs to the MYST (SAS/MOZ) family.</text>
</comment>
<keyword evidence="5" id="KW-0862">Zinc</keyword>
<proteinExistence type="inferred from homology"/>
<evidence type="ECO:0000256" key="1">
    <source>
        <dbReference type="ARBA" id="ARBA00010107"/>
    </source>
</evidence>
<dbReference type="GO" id="GO:0008270">
    <property type="term" value="F:zinc ion binding"/>
    <property type="evidence" value="ECO:0007669"/>
    <property type="project" value="UniProtKB-KW"/>
</dbReference>
<dbReference type="CDD" id="cd04301">
    <property type="entry name" value="NAT_SF"/>
    <property type="match status" value="1"/>
</dbReference>
<name>A0A0S4IZ19_BODSA</name>
<evidence type="ECO:0000256" key="4">
    <source>
        <dbReference type="ARBA" id="ARBA00022771"/>
    </source>
</evidence>
<evidence type="ECO:0000256" key="2">
    <source>
        <dbReference type="ARBA" id="ARBA00013184"/>
    </source>
</evidence>
<dbReference type="GO" id="GO:0005634">
    <property type="term" value="C:nucleus"/>
    <property type="evidence" value="ECO:0007669"/>
    <property type="project" value="UniProtKB-SubCell"/>
</dbReference>
<evidence type="ECO:0000313" key="11">
    <source>
        <dbReference type="EMBL" id="CUF84619.1"/>
    </source>
</evidence>
<dbReference type="Proteomes" id="UP000051952">
    <property type="component" value="Unassembled WGS sequence"/>
</dbReference>
<accession>A0A0S4IZ19</accession>
<keyword evidence="6" id="KW-0007">Acetylation</keyword>
<dbReference type="GO" id="GO:0004402">
    <property type="term" value="F:histone acetyltransferase activity"/>
    <property type="evidence" value="ECO:0007669"/>
    <property type="project" value="InterPro"/>
</dbReference>
<dbReference type="InterPro" id="IPR050603">
    <property type="entry name" value="MYST_HAT"/>
</dbReference>
<dbReference type="SUPFAM" id="SSF54160">
    <property type="entry name" value="Chromo domain-like"/>
    <property type="match status" value="1"/>
</dbReference>
<dbReference type="AlphaFoldDB" id="A0A0S4IZ19"/>
<keyword evidence="4" id="KW-0479">Metal-binding</keyword>
<dbReference type="Gene3D" id="1.10.10.10">
    <property type="entry name" value="Winged helix-like DNA-binding domain superfamily/Winged helix DNA-binding domain"/>
    <property type="match status" value="1"/>
</dbReference>
<dbReference type="OrthoDB" id="787137at2759"/>
<dbReference type="InterPro" id="IPR016181">
    <property type="entry name" value="Acyl_CoA_acyltransferase"/>
</dbReference>
<dbReference type="GO" id="GO:0006357">
    <property type="term" value="P:regulation of transcription by RNA polymerase II"/>
    <property type="evidence" value="ECO:0007669"/>
    <property type="project" value="TreeGrafter"/>
</dbReference>
<evidence type="ECO:0000256" key="3">
    <source>
        <dbReference type="ARBA" id="ARBA00022679"/>
    </source>
</evidence>
<dbReference type="VEuPathDB" id="TriTrypDB:BSAL_66330"/>
<feature type="domain" description="MYST-type HAT" evidence="10">
    <location>
        <begin position="194"/>
        <end position="483"/>
    </location>
</feature>
<dbReference type="Pfam" id="PF11717">
    <property type="entry name" value="Tudor-knot"/>
    <property type="match status" value="1"/>
</dbReference>
<evidence type="ECO:0000256" key="5">
    <source>
        <dbReference type="ARBA" id="ARBA00022833"/>
    </source>
</evidence>
<evidence type="ECO:0000259" key="10">
    <source>
        <dbReference type="PROSITE" id="PS51726"/>
    </source>
</evidence>
<dbReference type="GO" id="GO:0003682">
    <property type="term" value="F:chromatin binding"/>
    <property type="evidence" value="ECO:0007669"/>
    <property type="project" value="TreeGrafter"/>
</dbReference>
<dbReference type="EC" id="2.3.1.48" evidence="2 8"/>
<keyword evidence="3 11" id="KW-0808">Transferase</keyword>
<evidence type="ECO:0000256" key="9">
    <source>
        <dbReference type="SAM" id="MobiDB-lite"/>
    </source>
</evidence>
<dbReference type="PANTHER" id="PTHR10615">
    <property type="entry name" value="HISTONE ACETYLTRANSFERASE"/>
    <property type="match status" value="1"/>
</dbReference>
<dbReference type="GO" id="GO:0000785">
    <property type="term" value="C:chromatin"/>
    <property type="evidence" value="ECO:0007669"/>
    <property type="project" value="TreeGrafter"/>
</dbReference>
<evidence type="ECO:0000313" key="12">
    <source>
        <dbReference type="Proteomes" id="UP000051952"/>
    </source>
</evidence>
<evidence type="ECO:0000256" key="6">
    <source>
        <dbReference type="ARBA" id="ARBA00022990"/>
    </source>
</evidence>
<keyword evidence="8" id="KW-0539">Nucleus</keyword>
<dbReference type="Gene3D" id="2.30.30.140">
    <property type="match status" value="1"/>
</dbReference>
<dbReference type="PANTHER" id="PTHR10615:SF161">
    <property type="entry name" value="HISTONE ACETYLTRANSFERASE KAT7"/>
    <property type="match status" value="1"/>
</dbReference>